<keyword evidence="2" id="KW-1185">Reference proteome</keyword>
<dbReference type="AlphaFoldDB" id="A0AAN8GDK1"/>
<organism evidence="1 2">
    <name type="scientific">Patella caerulea</name>
    <name type="common">Rayed Mediterranean limpet</name>
    <dbReference type="NCBI Taxonomy" id="87958"/>
    <lineage>
        <taxon>Eukaryota</taxon>
        <taxon>Metazoa</taxon>
        <taxon>Spiralia</taxon>
        <taxon>Lophotrochozoa</taxon>
        <taxon>Mollusca</taxon>
        <taxon>Gastropoda</taxon>
        <taxon>Patellogastropoda</taxon>
        <taxon>Patelloidea</taxon>
        <taxon>Patellidae</taxon>
        <taxon>Patella</taxon>
    </lineage>
</organism>
<name>A0AAN8GDK1_PATCE</name>
<gene>
    <name evidence="1" type="ORF">SNE40_019848</name>
</gene>
<evidence type="ECO:0000313" key="1">
    <source>
        <dbReference type="EMBL" id="KAK6168656.1"/>
    </source>
</evidence>
<sequence length="73" mass="7978">MDEKELYVIKTCKDGKPKFQILSLEEPNNSDAEGLKVALTSCMNKQGFIFNRSERQIGNGSDGAAVNNKAIAT</sequence>
<reference evidence="1 2" key="1">
    <citation type="submission" date="2024-01" db="EMBL/GenBank/DDBJ databases">
        <title>The genome of the rayed Mediterranean limpet Patella caerulea (Linnaeus, 1758).</title>
        <authorList>
            <person name="Anh-Thu Weber A."/>
            <person name="Halstead-Nussloch G."/>
        </authorList>
    </citation>
    <scope>NUCLEOTIDE SEQUENCE [LARGE SCALE GENOMIC DNA]</scope>
    <source>
        <strain evidence="1">AATW-2023a</strain>
        <tissue evidence="1">Whole specimen</tissue>
    </source>
</reference>
<comment type="caution">
    <text evidence="1">The sequence shown here is derived from an EMBL/GenBank/DDBJ whole genome shotgun (WGS) entry which is preliminary data.</text>
</comment>
<accession>A0AAN8GDK1</accession>
<protein>
    <submittedName>
        <fullName evidence="1">Uncharacterized protein</fullName>
    </submittedName>
</protein>
<dbReference type="Proteomes" id="UP001347796">
    <property type="component" value="Unassembled WGS sequence"/>
</dbReference>
<evidence type="ECO:0000313" key="2">
    <source>
        <dbReference type="Proteomes" id="UP001347796"/>
    </source>
</evidence>
<proteinExistence type="predicted"/>
<dbReference type="EMBL" id="JAZGQO010000015">
    <property type="protein sequence ID" value="KAK6168656.1"/>
    <property type="molecule type" value="Genomic_DNA"/>
</dbReference>